<keyword evidence="2" id="KW-1185">Reference proteome</keyword>
<reference evidence="1" key="1">
    <citation type="journal article" date="2023" name="Science">
        <title>Genome structures resolve the early diversification of teleost fishes.</title>
        <authorList>
            <person name="Parey E."/>
            <person name="Louis A."/>
            <person name="Montfort J."/>
            <person name="Bouchez O."/>
            <person name="Roques C."/>
            <person name="Iampietro C."/>
            <person name="Lluch J."/>
            <person name="Castinel A."/>
            <person name="Donnadieu C."/>
            <person name="Desvignes T."/>
            <person name="Floi Bucao C."/>
            <person name="Jouanno E."/>
            <person name="Wen M."/>
            <person name="Mejri S."/>
            <person name="Dirks R."/>
            <person name="Jansen H."/>
            <person name="Henkel C."/>
            <person name="Chen W.J."/>
            <person name="Zahm M."/>
            <person name="Cabau C."/>
            <person name="Klopp C."/>
            <person name="Thompson A.W."/>
            <person name="Robinson-Rechavi M."/>
            <person name="Braasch I."/>
            <person name="Lecointre G."/>
            <person name="Bobe J."/>
            <person name="Postlethwait J.H."/>
            <person name="Berthelot C."/>
            <person name="Roest Crollius H."/>
            <person name="Guiguen Y."/>
        </authorList>
    </citation>
    <scope>NUCLEOTIDE SEQUENCE</scope>
    <source>
        <strain evidence="1">WJC10195</strain>
    </source>
</reference>
<evidence type="ECO:0000313" key="1">
    <source>
        <dbReference type="EMBL" id="KAJ8334269.1"/>
    </source>
</evidence>
<comment type="caution">
    <text evidence="1">The sequence shown here is derived from an EMBL/GenBank/DDBJ whole genome shotgun (WGS) entry which is preliminary data.</text>
</comment>
<proteinExistence type="predicted"/>
<accession>A0A9Q1E8P6</accession>
<dbReference type="Proteomes" id="UP001152622">
    <property type="component" value="Chromosome 21"/>
</dbReference>
<protein>
    <submittedName>
        <fullName evidence="1">Uncharacterized protein</fullName>
    </submittedName>
</protein>
<organism evidence="1 2">
    <name type="scientific">Synaphobranchus kaupii</name>
    <name type="common">Kaup's arrowtooth eel</name>
    <dbReference type="NCBI Taxonomy" id="118154"/>
    <lineage>
        <taxon>Eukaryota</taxon>
        <taxon>Metazoa</taxon>
        <taxon>Chordata</taxon>
        <taxon>Craniata</taxon>
        <taxon>Vertebrata</taxon>
        <taxon>Euteleostomi</taxon>
        <taxon>Actinopterygii</taxon>
        <taxon>Neopterygii</taxon>
        <taxon>Teleostei</taxon>
        <taxon>Anguilliformes</taxon>
        <taxon>Synaphobranchidae</taxon>
        <taxon>Synaphobranchus</taxon>
    </lineage>
</organism>
<dbReference type="EMBL" id="JAINUF010000021">
    <property type="protein sequence ID" value="KAJ8334269.1"/>
    <property type="molecule type" value="Genomic_DNA"/>
</dbReference>
<gene>
    <name evidence="1" type="ORF">SKAU_G00399080</name>
</gene>
<evidence type="ECO:0000313" key="2">
    <source>
        <dbReference type="Proteomes" id="UP001152622"/>
    </source>
</evidence>
<dbReference type="AlphaFoldDB" id="A0A9Q1E8P6"/>
<sequence length="165" mass="18024">MTDPPPVLEKGALATRTGTVFYRNGNSTWRQTDVDSQCRNLKRASQTAGRRIWNRPAIVTQKGPLSSAEPEATTIQGLPAPVSQACWVLARSHLHASSIYSAPVTIGFGERRISWAYITRSRQTPQLCGAGAWPVTRTATEAHSTPLGALVCNGTETIRKETFYL</sequence>
<name>A0A9Q1E8P6_SYNKA</name>